<reference evidence="2 3" key="1">
    <citation type="submission" date="2014-05" db="EMBL/GenBank/DDBJ databases">
        <title>Draft Genome Sequence of Kitasatospora cheerisanensis KCTC 2395.</title>
        <authorList>
            <person name="Nam D.H."/>
        </authorList>
    </citation>
    <scope>NUCLEOTIDE SEQUENCE [LARGE SCALE GENOMIC DNA]</scope>
    <source>
        <strain evidence="2 3">KCTC 2395</strain>
    </source>
</reference>
<feature type="compositionally biased region" description="Gly residues" evidence="1">
    <location>
        <begin position="77"/>
        <end position="88"/>
    </location>
</feature>
<sequence length="157" mass="16037">MRFRHVPKSRSPYPGSRNGPLRPSRPPRPVRGRGVIVPVPPGRVRFAGPRVTVPRGGRAARRRTRGGDGHGSTRAQSGGGGRGGGGAAAGRVQRGRPQRLRVQGGQCGRTGGGAARRRREGGGHPGGGRRGAGGAAATPGPGRPGSRRAVRSPTRPG</sequence>
<dbReference type="Proteomes" id="UP000027178">
    <property type="component" value="Unassembled WGS sequence"/>
</dbReference>
<evidence type="ECO:0000256" key="1">
    <source>
        <dbReference type="SAM" id="MobiDB-lite"/>
    </source>
</evidence>
<name>A0A066YXG8_9ACTN</name>
<feature type="compositionally biased region" description="Gly residues" evidence="1">
    <location>
        <begin position="123"/>
        <end position="134"/>
    </location>
</feature>
<protein>
    <submittedName>
        <fullName evidence="2">Uncharacterized protein</fullName>
    </submittedName>
</protein>
<dbReference type="EMBL" id="JNBY01000104">
    <property type="protein sequence ID" value="KDN82630.1"/>
    <property type="molecule type" value="Genomic_DNA"/>
</dbReference>
<dbReference type="HOGENOM" id="CLU_1675566_0_0_11"/>
<feature type="region of interest" description="Disordered" evidence="1">
    <location>
        <begin position="1"/>
        <end position="157"/>
    </location>
</feature>
<gene>
    <name evidence="2" type="ORF">KCH_55450</name>
</gene>
<evidence type="ECO:0000313" key="3">
    <source>
        <dbReference type="Proteomes" id="UP000027178"/>
    </source>
</evidence>
<dbReference type="AlphaFoldDB" id="A0A066YXG8"/>
<feature type="compositionally biased region" description="Low complexity" evidence="1">
    <location>
        <begin position="32"/>
        <end position="45"/>
    </location>
</feature>
<organism evidence="2 3">
    <name type="scientific">Kitasatospora cheerisanensis KCTC 2395</name>
    <dbReference type="NCBI Taxonomy" id="1348663"/>
    <lineage>
        <taxon>Bacteria</taxon>
        <taxon>Bacillati</taxon>
        <taxon>Actinomycetota</taxon>
        <taxon>Actinomycetes</taxon>
        <taxon>Kitasatosporales</taxon>
        <taxon>Streptomycetaceae</taxon>
        <taxon>Kitasatospora</taxon>
    </lineage>
</organism>
<dbReference type="PATRIC" id="fig|1348663.4.peg.5366"/>
<feature type="compositionally biased region" description="Gly residues" evidence="1">
    <location>
        <begin position="105"/>
        <end position="114"/>
    </location>
</feature>
<proteinExistence type="predicted"/>
<accession>A0A066YXG8</accession>
<comment type="caution">
    <text evidence="2">The sequence shown here is derived from an EMBL/GenBank/DDBJ whole genome shotgun (WGS) entry which is preliminary data.</text>
</comment>
<evidence type="ECO:0000313" key="2">
    <source>
        <dbReference type="EMBL" id="KDN82630.1"/>
    </source>
</evidence>
<keyword evidence="3" id="KW-1185">Reference proteome</keyword>